<keyword evidence="1 3" id="KW-0732">Signal</keyword>
<dbReference type="Gene3D" id="2.130.10.80">
    <property type="entry name" value="Galactose oxidase/kelch, beta-propeller"/>
    <property type="match status" value="1"/>
</dbReference>
<reference evidence="6 7" key="1">
    <citation type="journal article" date="2016" name="Sci. Rep.">
        <title>The genome sequence of the outbreeding globe artichoke constructed de novo incorporating a phase-aware low-pass sequencing strategy of F1 progeny.</title>
        <authorList>
            <person name="Scaglione D."/>
            <person name="Reyes-Chin-Wo S."/>
            <person name="Acquadro A."/>
            <person name="Froenicke L."/>
            <person name="Portis E."/>
            <person name="Beitel C."/>
            <person name="Tirone M."/>
            <person name="Mauro R."/>
            <person name="Lo Monaco A."/>
            <person name="Mauromicale G."/>
            <person name="Faccioli P."/>
            <person name="Cattivelli L."/>
            <person name="Rieseberg L."/>
            <person name="Michelmore R."/>
            <person name="Lanteri S."/>
        </authorList>
    </citation>
    <scope>NUCLEOTIDE SEQUENCE [LARGE SCALE GENOMIC DNA]</scope>
    <source>
        <strain evidence="6">2C</strain>
    </source>
</reference>
<evidence type="ECO:0000259" key="5">
    <source>
        <dbReference type="Pfam" id="PF09118"/>
    </source>
</evidence>
<evidence type="ECO:0000259" key="4">
    <source>
        <dbReference type="Pfam" id="PF07250"/>
    </source>
</evidence>
<gene>
    <name evidence="6" type="ORF">Ccrd_010000</name>
</gene>
<dbReference type="PANTHER" id="PTHR32208:SF93">
    <property type="entry name" value="ALDEHYDE OXIDASE GLOX1"/>
    <property type="match status" value="1"/>
</dbReference>
<dbReference type="SUPFAM" id="SSF81296">
    <property type="entry name" value="E set domains"/>
    <property type="match status" value="1"/>
</dbReference>
<keyword evidence="7" id="KW-1185">Reference proteome</keyword>
<feature type="domain" description="Galactose oxidase-like Early set" evidence="5">
    <location>
        <begin position="491"/>
        <end position="593"/>
    </location>
</feature>
<proteinExistence type="predicted"/>
<evidence type="ECO:0000313" key="6">
    <source>
        <dbReference type="EMBL" id="KVI11588.1"/>
    </source>
</evidence>
<accession>A0A103YM53</accession>
<dbReference type="InterPro" id="IPR013783">
    <property type="entry name" value="Ig-like_fold"/>
</dbReference>
<comment type="caution">
    <text evidence="6">The sequence shown here is derived from an EMBL/GenBank/DDBJ whole genome shotgun (WGS) entry which is preliminary data.</text>
</comment>
<dbReference type="AlphaFoldDB" id="A0A103YM53"/>
<dbReference type="PANTHER" id="PTHR32208">
    <property type="entry name" value="SECRETED PROTEIN-RELATED"/>
    <property type="match status" value="1"/>
</dbReference>
<dbReference type="STRING" id="59895.A0A103YM53"/>
<feature type="region of interest" description="Disordered" evidence="2">
    <location>
        <begin position="29"/>
        <end position="51"/>
    </location>
</feature>
<dbReference type="InterPro" id="IPR009880">
    <property type="entry name" value="Glyoxal_oxidase_N"/>
</dbReference>
<dbReference type="SUPFAM" id="SSF50965">
    <property type="entry name" value="Galactose oxidase, central domain"/>
    <property type="match status" value="1"/>
</dbReference>
<dbReference type="Pfam" id="PF09118">
    <property type="entry name" value="GO-like_E_set"/>
    <property type="match status" value="1"/>
</dbReference>
<dbReference type="Gramene" id="KVI11588">
    <property type="protein sequence ID" value="KVI11588"/>
    <property type="gene ID" value="Ccrd_010000"/>
</dbReference>
<dbReference type="Pfam" id="PF07250">
    <property type="entry name" value="Glyoxal_oxid_N"/>
    <property type="match status" value="1"/>
</dbReference>
<dbReference type="CDD" id="cd02851">
    <property type="entry name" value="E_set_GO_C"/>
    <property type="match status" value="1"/>
</dbReference>
<dbReference type="InterPro" id="IPR015202">
    <property type="entry name" value="GO-like_E_set"/>
</dbReference>
<sequence length="594" mass="64651">MASVRQTFLLFLLSSLLASSVYAGPDDAAAPGDDAAAPGDGANPQPMDGGSDYTMPPIETEFLGEWAIDNPNAGVAAMQLQLMPNDKVIWYDTTSLGPSGIKMQPEGNCPINPDANNQPDCFAHAIAYDWKTAQVRTLTVRLQGDAWCSSGNLWPNGNLVATGGTFTGNKAVRMFPNNDDPNSDFDTRLNVLADGRWYSANQILPDGSAVVMGGRDSYSYEIVPPSLEFTPRRFDMPFLQQTTTPALGPGRPVENNLYPFVFLLPDGNVFLYANNRAITFEPNTGNVVAEHPECPGGGARNYPPSGMAALLPLKLTPDNQAMNVEVVVCGGNLPDAYQVVDARHVTEKEFMPALQDCYRIHPLMPDAAWEKEQDMPSPRTMGDLLHLPNANLLMLNGARKGTSGWEDSTDANFVPALYTPFKPMGERFKELTPTNIARMYHSCSALLPDTKILVAGSNPHQFYTFDVEFPTELRVEKFTPPYLDPALDAERPIIDPAGSDVVLQYGQPFKIAATMTSNEVLALGENIITMVYPPFTTHGFSQNQRLIMPAITGIENNVITAVAPANGMIAPPGYYMLFVSHLGVPSQGIWVNIN</sequence>
<evidence type="ECO:0000256" key="1">
    <source>
        <dbReference type="ARBA" id="ARBA00022729"/>
    </source>
</evidence>
<evidence type="ECO:0000313" key="7">
    <source>
        <dbReference type="Proteomes" id="UP000243975"/>
    </source>
</evidence>
<name>A0A103YM53_CYNCS</name>
<feature type="domain" description="Glyoxal oxidase N-terminal" evidence="4">
    <location>
        <begin position="78"/>
        <end position="482"/>
    </location>
</feature>
<organism evidence="6 7">
    <name type="scientific">Cynara cardunculus var. scolymus</name>
    <name type="common">Globe artichoke</name>
    <name type="synonym">Cynara scolymus</name>
    <dbReference type="NCBI Taxonomy" id="59895"/>
    <lineage>
        <taxon>Eukaryota</taxon>
        <taxon>Viridiplantae</taxon>
        <taxon>Streptophyta</taxon>
        <taxon>Embryophyta</taxon>
        <taxon>Tracheophyta</taxon>
        <taxon>Spermatophyta</taxon>
        <taxon>Magnoliopsida</taxon>
        <taxon>eudicotyledons</taxon>
        <taxon>Gunneridae</taxon>
        <taxon>Pentapetalae</taxon>
        <taxon>asterids</taxon>
        <taxon>campanulids</taxon>
        <taxon>Asterales</taxon>
        <taxon>Asteraceae</taxon>
        <taxon>Carduoideae</taxon>
        <taxon>Cardueae</taxon>
        <taxon>Carduinae</taxon>
        <taxon>Cynara</taxon>
    </lineage>
</organism>
<dbReference type="InterPro" id="IPR014756">
    <property type="entry name" value="Ig_E-set"/>
</dbReference>
<dbReference type="Gene3D" id="2.60.40.10">
    <property type="entry name" value="Immunoglobulins"/>
    <property type="match status" value="1"/>
</dbReference>
<evidence type="ECO:0000256" key="3">
    <source>
        <dbReference type="SAM" id="SignalP"/>
    </source>
</evidence>
<dbReference type="Proteomes" id="UP000243975">
    <property type="component" value="Unassembled WGS sequence"/>
</dbReference>
<evidence type="ECO:0008006" key="8">
    <source>
        <dbReference type="Google" id="ProtNLM"/>
    </source>
</evidence>
<evidence type="ECO:0000256" key="2">
    <source>
        <dbReference type="SAM" id="MobiDB-lite"/>
    </source>
</evidence>
<dbReference type="InterPro" id="IPR011043">
    <property type="entry name" value="Gal_Oxase/kelch_b-propeller"/>
</dbReference>
<dbReference type="EMBL" id="LEKV01000074">
    <property type="protein sequence ID" value="KVI11588.1"/>
    <property type="molecule type" value="Genomic_DNA"/>
</dbReference>
<dbReference type="OMA" id="CEWKEYP"/>
<feature type="chain" id="PRO_5007119851" description="Galactose oxidase/kelch, beta-propeller" evidence="3">
    <location>
        <begin position="24"/>
        <end position="594"/>
    </location>
</feature>
<dbReference type="InterPro" id="IPR037293">
    <property type="entry name" value="Gal_Oxidase_central_sf"/>
</dbReference>
<feature type="compositionally biased region" description="Low complexity" evidence="2">
    <location>
        <begin position="29"/>
        <end position="42"/>
    </location>
</feature>
<protein>
    <recommendedName>
        <fullName evidence="8">Galactose oxidase/kelch, beta-propeller</fullName>
    </recommendedName>
</protein>
<feature type="signal peptide" evidence="3">
    <location>
        <begin position="1"/>
        <end position="23"/>
    </location>
</feature>